<evidence type="ECO:0000256" key="5">
    <source>
        <dbReference type="SAM" id="Phobius"/>
    </source>
</evidence>
<reference evidence="8" key="3">
    <citation type="submission" date="2016-03" db="UniProtKB">
        <authorList>
            <consortium name="EnsemblProtists"/>
        </authorList>
    </citation>
    <scope>IDENTIFICATION</scope>
</reference>
<keyword evidence="4 5" id="KW-0472">Membrane</keyword>
<feature type="transmembrane region" description="Helical" evidence="5">
    <location>
        <begin position="330"/>
        <end position="348"/>
    </location>
</feature>
<dbReference type="AlphaFoldDB" id="L1J531"/>
<dbReference type="InterPro" id="IPR050186">
    <property type="entry name" value="TPT_transporter"/>
</dbReference>
<dbReference type="GeneID" id="17299771"/>
<proteinExistence type="predicted"/>
<evidence type="ECO:0000256" key="2">
    <source>
        <dbReference type="ARBA" id="ARBA00022692"/>
    </source>
</evidence>
<dbReference type="GO" id="GO:0016020">
    <property type="term" value="C:membrane"/>
    <property type="evidence" value="ECO:0007669"/>
    <property type="project" value="UniProtKB-SubCell"/>
</dbReference>
<feature type="transmembrane region" description="Helical" evidence="5">
    <location>
        <begin position="81"/>
        <end position="102"/>
    </location>
</feature>
<keyword evidence="3 5" id="KW-1133">Transmembrane helix</keyword>
<dbReference type="Pfam" id="PF03151">
    <property type="entry name" value="TPT"/>
    <property type="match status" value="1"/>
</dbReference>
<dbReference type="Proteomes" id="UP000011087">
    <property type="component" value="Unassembled WGS sequence"/>
</dbReference>
<dbReference type="KEGG" id="gtt:GUITHDRAFT_158072"/>
<name>L1J531_GUITC</name>
<dbReference type="EMBL" id="JH993012">
    <property type="protein sequence ID" value="EKX43195.1"/>
    <property type="molecule type" value="Genomic_DNA"/>
</dbReference>
<sequence length="355" mass="37152">MAASSAAFQPLLVRPTNSLVAPRATPDISSVSLKASSAASAGDEKPKTNLALLAVYFIAWYALNVGYNITNKQVLNVFPCYATVAAAQLIVAWFWLLPQWAIGIRPVPKPSESNMKALQKVSLLHGFGHLVTVLSMGLGAVSFVHVVKAAEPVFAAVLSAIFAGSIMAFPVYLSLLPVCAGVAIASAGELSFTWACFGAAMMSNLLFASRAVFSKMAMSGKDQGENMDSANTFAVVTMLATLICVPVAAVLEGPKIMGAWNAALAVPGMTQFKLASTLALSGWYLYTYNEFAFKVLGLVSPVAQAVGNTVKRVVILIATAIAFGTPMTPIGITGSAIAMAGVLVYSLVQQAYAKK</sequence>
<feature type="transmembrane region" description="Helical" evidence="5">
    <location>
        <begin position="50"/>
        <end position="69"/>
    </location>
</feature>
<feature type="transmembrane region" description="Helical" evidence="5">
    <location>
        <begin position="233"/>
        <end position="251"/>
    </location>
</feature>
<gene>
    <name evidence="7" type="ORF">GUITHDRAFT_158072</name>
</gene>
<feature type="transmembrane region" description="Helical" evidence="5">
    <location>
        <begin position="123"/>
        <end position="147"/>
    </location>
</feature>
<dbReference type="InterPro" id="IPR004853">
    <property type="entry name" value="Sugar_P_trans_dom"/>
</dbReference>
<evidence type="ECO:0000313" key="9">
    <source>
        <dbReference type="Proteomes" id="UP000011087"/>
    </source>
</evidence>
<feature type="domain" description="Sugar phosphate transporter" evidence="6">
    <location>
        <begin position="53"/>
        <end position="346"/>
    </location>
</feature>
<reference evidence="9" key="2">
    <citation type="submission" date="2012-11" db="EMBL/GenBank/DDBJ databases">
        <authorList>
            <person name="Kuo A."/>
            <person name="Curtis B.A."/>
            <person name="Tanifuji G."/>
            <person name="Burki F."/>
            <person name="Gruber A."/>
            <person name="Irimia M."/>
            <person name="Maruyama S."/>
            <person name="Arias M.C."/>
            <person name="Ball S.G."/>
            <person name="Gile G.H."/>
            <person name="Hirakawa Y."/>
            <person name="Hopkins J.F."/>
            <person name="Rensing S.A."/>
            <person name="Schmutz J."/>
            <person name="Symeonidi A."/>
            <person name="Elias M."/>
            <person name="Eveleigh R.J."/>
            <person name="Herman E.K."/>
            <person name="Klute M.J."/>
            <person name="Nakayama T."/>
            <person name="Obornik M."/>
            <person name="Reyes-Prieto A."/>
            <person name="Armbrust E.V."/>
            <person name="Aves S.J."/>
            <person name="Beiko R.G."/>
            <person name="Coutinho P."/>
            <person name="Dacks J.B."/>
            <person name="Durnford D.G."/>
            <person name="Fast N.M."/>
            <person name="Green B.R."/>
            <person name="Grisdale C."/>
            <person name="Hempe F."/>
            <person name="Henrissat B."/>
            <person name="Hoppner M.P."/>
            <person name="Ishida K.-I."/>
            <person name="Kim E."/>
            <person name="Koreny L."/>
            <person name="Kroth P.G."/>
            <person name="Liu Y."/>
            <person name="Malik S.-B."/>
            <person name="Maier U.G."/>
            <person name="McRose D."/>
            <person name="Mock T."/>
            <person name="Neilson J.A."/>
            <person name="Onodera N.T."/>
            <person name="Poole A.M."/>
            <person name="Pritham E.J."/>
            <person name="Richards T.A."/>
            <person name="Rocap G."/>
            <person name="Roy S.W."/>
            <person name="Sarai C."/>
            <person name="Schaack S."/>
            <person name="Shirato S."/>
            <person name="Slamovits C.H."/>
            <person name="Spencer D.F."/>
            <person name="Suzuki S."/>
            <person name="Worden A.Z."/>
            <person name="Zauner S."/>
            <person name="Barry K."/>
            <person name="Bell C."/>
            <person name="Bharti A.K."/>
            <person name="Crow J.A."/>
            <person name="Grimwood J."/>
            <person name="Kramer R."/>
            <person name="Lindquist E."/>
            <person name="Lucas S."/>
            <person name="Salamov A."/>
            <person name="McFadden G.I."/>
            <person name="Lane C.E."/>
            <person name="Keeling P.J."/>
            <person name="Gray M.W."/>
            <person name="Grigoriev I.V."/>
            <person name="Archibald J.M."/>
        </authorList>
    </citation>
    <scope>NUCLEOTIDE SEQUENCE</scope>
    <source>
        <strain evidence="9">CCMP2712</strain>
    </source>
</reference>
<evidence type="ECO:0000313" key="8">
    <source>
        <dbReference type="EnsemblProtists" id="EKX43195"/>
    </source>
</evidence>
<protein>
    <recommendedName>
        <fullName evidence="6">Sugar phosphate transporter domain-containing protein</fullName>
    </recommendedName>
</protein>
<evidence type="ECO:0000259" key="6">
    <source>
        <dbReference type="Pfam" id="PF03151"/>
    </source>
</evidence>
<keyword evidence="2 5" id="KW-0812">Transmembrane</keyword>
<dbReference type="EnsemblProtists" id="EKX43195">
    <property type="protein sequence ID" value="EKX43195"/>
    <property type="gene ID" value="GUITHDRAFT_158072"/>
</dbReference>
<dbReference type="HOGENOM" id="CLU_019048_0_0_1"/>
<organism evidence="7">
    <name type="scientific">Guillardia theta (strain CCMP2712)</name>
    <name type="common">Cryptophyte</name>
    <dbReference type="NCBI Taxonomy" id="905079"/>
    <lineage>
        <taxon>Eukaryota</taxon>
        <taxon>Cryptophyceae</taxon>
        <taxon>Pyrenomonadales</taxon>
        <taxon>Geminigeraceae</taxon>
        <taxon>Guillardia</taxon>
    </lineage>
</organism>
<evidence type="ECO:0000256" key="3">
    <source>
        <dbReference type="ARBA" id="ARBA00022989"/>
    </source>
</evidence>
<dbReference type="PANTHER" id="PTHR11132">
    <property type="entry name" value="SOLUTE CARRIER FAMILY 35"/>
    <property type="match status" value="1"/>
</dbReference>
<evidence type="ECO:0000256" key="4">
    <source>
        <dbReference type="ARBA" id="ARBA00023136"/>
    </source>
</evidence>
<dbReference type="eggNOG" id="KOG1441">
    <property type="taxonomic scope" value="Eukaryota"/>
</dbReference>
<feature type="transmembrane region" description="Helical" evidence="5">
    <location>
        <begin position="192"/>
        <end position="213"/>
    </location>
</feature>
<dbReference type="OMA" id="FWYTVSS"/>
<reference evidence="7 9" key="1">
    <citation type="journal article" date="2012" name="Nature">
        <title>Algal genomes reveal evolutionary mosaicism and the fate of nucleomorphs.</title>
        <authorList>
            <consortium name="DOE Joint Genome Institute"/>
            <person name="Curtis B.A."/>
            <person name="Tanifuji G."/>
            <person name="Burki F."/>
            <person name="Gruber A."/>
            <person name="Irimia M."/>
            <person name="Maruyama S."/>
            <person name="Arias M.C."/>
            <person name="Ball S.G."/>
            <person name="Gile G.H."/>
            <person name="Hirakawa Y."/>
            <person name="Hopkins J.F."/>
            <person name="Kuo A."/>
            <person name="Rensing S.A."/>
            <person name="Schmutz J."/>
            <person name="Symeonidi A."/>
            <person name="Elias M."/>
            <person name="Eveleigh R.J."/>
            <person name="Herman E.K."/>
            <person name="Klute M.J."/>
            <person name="Nakayama T."/>
            <person name="Obornik M."/>
            <person name="Reyes-Prieto A."/>
            <person name="Armbrust E.V."/>
            <person name="Aves S.J."/>
            <person name="Beiko R.G."/>
            <person name="Coutinho P."/>
            <person name="Dacks J.B."/>
            <person name="Durnford D.G."/>
            <person name="Fast N.M."/>
            <person name="Green B.R."/>
            <person name="Grisdale C.J."/>
            <person name="Hempel F."/>
            <person name="Henrissat B."/>
            <person name="Hoppner M.P."/>
            <person name="Ishida K."/>
            <person name="Kim E."/>
            <person name="Koreny L."/>
            <person name="Kroth P.G."/>
            <person name="Liu Y."/>
            <person name="Malik S.B."/>
            <person name="Maier U.G."/>
            <person name="McRose D."/>
            <person name="Mock T."/>
            <person name="Neilson J.A."/>
            <person name="Onodera N.T."/>
            <person name="Poole A.M."/>
            <person name="Pritham E.J."/>
            <person name="Richards T.A."/>
            <person name="Rocap G."/>
            <person name="Roy S.W."/>
            <person name="Sarai C."/>
            <person name="Schaack S."/>
            <person name="Shirato S."/>
            <person name="Slamovits C.H."/>
            <person name="Spencer D.F."/>
            <person name="Suzuki S."/>
            <person name="Worden A.Z."/>
            <person name="Zauner S."/>
            <person name="Barry K."/>
            <person name="Bell C."/>
            <person name="Bharti A.K."/>
            <person name="Crow J.A."/>
            <person name="Grimwood J."/>
            <person name="Kramer R."/>
            <person name="Lindquist E."/>
            <person name="Lucas S."/>
            <person name="Salamov A."/>
            <person name="McFadden G.I."/>
            <person name="Lane C.E."/>
            <person name="Keeling P.J."/>
            <person name="Gray M.W."/>
            <person name="Grigoriev I.V."/>
            <person name="Archibald J.M."/>
        </authorList>
    </citation>
    <scope>NUCLEOTIDE SEQUENCE</scope>
    <source>
        <strain evidence="7 9">CCMP2712</strain>
    </source>
</reference>
<dbReference type="PaxDb" id="55529-EKX43195"/>
<comment type="subcellular location">
    <subcellularLocation>
        <location evidence="1">Membrane</location>
        <topology evidence="1">Multi-pass membrane protein</topology>
    </subcellularLocation>
</comment>
<evidence type="ECO:0000256" key="1">
    <source>
        <dbReference type="ARBA" id="ARBA00004141"/>
    </source>
</evidence>
<evidence type="ECO:0000313" key="7">
    <source>
        <dbReference type="EMBL" id="EKX43195.1"/>
    </source>
</evidence>
<keyword evidence="9" id="KW-1185">Reference proteome</keyword>
<feature type="transmembrane region" description="Helical" evidence="5">
    <location>
        <begin position="153"/>
        <end position="185"/>
    </location>
</feature>
<dbReference type="OrthoDB" id="6418713at2759"/>
<dbReference type="RefSeq" id="XP_005830175.1">
    <property type="nucleotide sequence ID" value="XM_005830118.1"/>
</dbReference>
<accession>L1J531</accession>